<dbReference type="Proteomes" id="UP000237839">
    <property type="component" value="Unassembled WGS sequence"/>
</dbReference>
<evidence type="ECO:0000313" key="3">
    <source>
        <dbReference type="Proteomes" id="UP000237839"/>
    </source>
</evidence>
<evidence type="ECO:0000313" key="2">
    <source>
        <dbReference type="EMBL" id="PRC92811.1"/>
    </source>
</evidence>
<accession>A0A2S9GYM0</accession>
<dbReference type="AlphaFoldDB" id="A0A2S9GYM0"/>
<dbReference type="OrthoDB" id="9801656at2"/>
<dbReference type="InterPro" id="IPR016181">
    <property type="entry name" value="Acyl_CoA_acyltransferase"/>
</dbReference>
<dbReference type="RefSeq" id="WP_105532295.1">
    <property type="nucleotide sequence ID" value="NZ_PUGF01000011.1"/>
</dbReference>
<name>A0A2S9GYM0_9BURK</name>
<dbReference type="Gene3D" id="3.40.630.30">
    <property type="match status" value="1"/>
</dbReference>
<gene>
    <name evidence="2" type="ORF">S2091_2541</name>
</gene>
<dbReference type="InterPro" id="IPR000182">
    <property type="entry name" value="GNAT_dom"/>
</dbReference>
<comment type="caution">
    <text evidence="2">The sequence shown here is derived from an EMBL/GenBank/DDBJ whole genome shotgun (WGS) entry which is preliminary data.</text>
</comment>
<protein>
    <submittedName>
        <fullName evidence="2">Acetyltransferase including N-acetylases of ribosomal protein</fullName>
    </submittedName>
</protein>
<sequence>MNFLSCRKHIISDRLVLFRPTEDDLSAIYEIHADPATNLFNPKGPMQSISTAVELLAHWQSEWDDKGWGYWSIALRSEPERIIGFGGVSNRPRFGGSALVQRLNSQNAANLYFRFRPDTWGLGYANEMAQQALRLAFDEAGLDCVFGIARESNVASRRVLERLGLNFVELSEDESGVDSNAVYSIDARTFSTRLGRLG</sequence>
<reference evidence="2 3" key="1">
    <citation type="submission" date="2018-02" db="EMBL/GenBank/DDBJ databases">
        <title>Solimicrobium silvestre gen. nov., sp. nov., isolated from alpine forest soil.</title>
        <authorList>
            <person name="Margesin R."/>
            <person name="Albuquerque L."/>
            <person name="Zhang D.-C."/>
            <person name="Froufe H.J.C."/>
            <person name="Severino R."/>
            <person name="Roxo I."/>
            <person name="Egas C."/>
            <person name="Da Costa M.S."/>
        </authorList>
    </citation>
    <scope>NUCLEOTIDE SEQUENCE [LARGE SCALE GENOMIC DNA]</scope>
    <source>
        <strain evidence="2 3">S20-91</strain>
    </source>
</reference>
<dbReference type="SUPFAM" id="SSF55729">
    <property type="entry name" value="Acyl-CoA N-acyltransferases (Nat)"/>
    <property type="match status" value="1"/>
</dbReference>
<dbReference type="PANTHER" id="PTHR43792">
    <property type="entry name" value="GNAT FAMILY, PUTATIVE (AFU_ORTHOLOGUE AFUA_3G00765)-RELATED-RELATED"/>
    <property type="match status" value="1"/>
</dbReference>
<keyword evidence="2" id="KW-0808">Transferase</keyword>
<dbReference type="Pfam" id="PF13302">
    <property type="entry name" value="Acetyltransf_3"/>
    <property type="match status" value="1"/>
</dbReference>
<evidence type="ECO:0000259" key="1">
    <source>
        <dbReference type="PROSITE" id="PS51186"/>
    </source>
</evidence>
<dbReference type="GO" id="GO:0016747">
    <property type="term" value="F:acyltransferase activity, transferring groups other than amino-acyl groups"/>
    <property type="evidence" value="ECO:0007669"/>
    <property type="project" value="InterPro"/>
</dbReference>
<proteinExistence type="predicted"/>
<dbReference type="PROSITE" id="PS51186">
    <property type="entry name" value="GNAT"/>
    <property type="match status" value="1"/>
</dbReference>
<organism evidence="2 3">
    <name type="scientific">Solimicrobium silvestre</name>
    <dbReference type="NCBI Taxonomy" id="2099400"/>
    <lineage>
        <taxon>Bacteria</taxon>
        <taxon>Pseudomonadati</taxon>
        <taxon>Pseudomonadota</taxon>
        <taxon>Betaproteobacteria</taxon>
        <taxon>Burkholderiales</taxon>
        <taxon>Oxalobacteraceae</taxon>
        <taxon>Solimicrobium</taxon>
    </lineage>
</organism>
<dbReference type="InterPro" id="IPR051531">
    <property type="entry name" value="N-acetyltransferase"/>
</dbReference>
<dbReference type="EMBL" id="PUGF01000011">
    <property type="protein sequence ID" value="PRC92811.1"/>
    <property type="molecule type" value="Genomic_DNA"/>
</dbReference>
<feature type="domain" description="N-acetyltransferase" evidence="1">
    <location>
        <begin position="15"/>
        <end position="188"/>
    </location>
</feature>
<dbReference type="PANTHER" id="PTHR43792:SF1">
    <property type="entry name" value="N-ACETYLTRANSFERASE DOMAIN-CONTAINING PROTEIN"/>
    <property type="match status" value="1"/>
</dbReference>
<keyword evidence="3" id="KW-1185">Reference proteome</keyword>